<keyword evidence="1" id="KW-0732">Signal</keyword>
<keyword evidence="3" id="KW-1185">Reference proteome</keyword>
<reference evidence="2 3" key="1">
    <citation type="submission" date="2014-02" db="EMBL/GenBank/DDBJ databases">
        <title>Transposable element dynamics among asymbiotic and ectomycorrhizal Amanita fungi.</title>
        <authorList>
            <consortium name="DOE Joint Genome Institute"/>
            <person name="Hess J."/>
            <person name="Skrede I."/>
            <person name="Wolfe B."/>
            <person name="LaButti K."/>
            <person name="Ohm R.A."/>
            <person name="Grigoriev I.V."/>
            <person name="Pringle A."/>
        </authorList>
    </citation>
    <scope>NUCLEOTIDE SEQUENCE [LARGE SCALE GENOMIC DNA]</scope>
    <source>
        <strain evidence="2 3">SKay4041</strain>
    </source>
</reference>
<evidence type="ECO:0000313" key="3">
    <source>
        <dbReference type="Proteomes" id="UP000242287"/>
    </source>
</evidence>
<sequence length="124" mass="13995">MRFYATVLLLSFSVAGVHNKPVTNEERSPEILWVPKILTPDAHTFWRAGHVETVTWDTSDQPNATSVFGHIVLRFVADITPSFNLVEQNGSMAVRVPDVKPGRYQIVLFGDSGNFSPYFHIKKH</sequence>
<feature type="signal peptide" evidence="1">
    <location>
        <begin position="1"/>
        <end position="19"/>
    </location>
</feature>
<feature type="chain" id="PRO_5013219340" evidence="1">
    <location>
        <begin position="20"/>
        <end position="124"/>
    </location>
</feature>
<accession>A0A2A9NCB0</accession>
<evidence type="ECO:0000256" key="1">
    <source>
        <dbReference type="SAM" id="SignalP"/>
    </source>
</evidence>
<dbReference type="Proteomes" id="UP000242287">
    <property type="component" value="Unassembled WGS sequence"/>
</dbReference>
<name>A0A2A9NCB0_9AGAR</name>
<dbReference type="AlphaFoldDB" id="A0A2A9NCB0"/>
<dbReference type="OrthoDB" id="2317741at2759"/>
<evidence type="ECO:0000313" key="2">
    <source>
        <dbReference type="EMBL" id="PFH46964.1"/>
    </source>
</evidence>
<gene>
    <name evidence="2" type="ORF">AMATHDRAFT_7226</name>
</gene>
<dbReference type="EMBL" id="KZ302145">
    <property type="protein sequence ID" value="PFH46964.1"/>
    <property type="molecule type" value="Genomic_DNA"/>
</dbReference>
<protein>
    <submittedName>
        <fullName evidence="2">Uncharacterized protein</fullName>
    </submittedName>
</protein>
<organism evidence="2 3">
    <name type="scientific">Amanita thiersii Skay4041</name>
    <dbReference type="NCBI Taxonomy" id="703135"/>
    <lineage>
        <taxon>Eukaryota</taxon>
        <taxon>Fungi</taxon>
        <taxon>Dikarya</taxon>
        <taxon>Basidiomycota</taxon>
        <taxon>Agaricomycotina</taxon>
        <taxon>Agaricomycetes</taxon>
        <taxon>Agaricomycetidae</taxon>
        <taxon>Agaricales</taxon>
        <taxon>Pluteineae</taxon>
        <taxon>Amanitaceae</taxon>
        <taxon>Amanita</taxon>
    </lineage>
</organism>
<proteinExistence type="predicted"/>